<dbReference type="PROSITE" id="PS51450">
    <property type="entry name" value="LRR"/>
    <property type="match status" value="1"/>
</dbReference>
<sequence>MTTQLVFSLPFVGARSPFSSSASCSLRMLFLHINTLTSLFSLSHLLLSLSFSSYYDCPFSFARASSLSQDGLSLANFEAFPLIQYDITSSSYGVKGEGRQQRQVEESPLLLGSWGLGRLAPMNTGLHATTILTRDSVSPQTPESEKEAKSTISDSAKEEKEKEEEQKEDTNREIPLSLIQDCVIKRLRDGSLSSKKSLVVLRISEISLSLLDFLLSKSLNLLLLLPPSPSHSVSGRSGEEENERKKKDRHEEENVSMEEGARIEDKKRRPHLLTKKAKEEEEKMTGKIHEIEQYLLHRYLPGLCLFAVETLELSQVYRHLQQRQREKMISHQEGQLFYQRSSPFHPSNLLEKTLLSSLSIQRIPPPSFHPFASYLQQAKRLTPFQIHGSNLFAWLAGKKITDKPQSKSPSHTAGGVDEQPGISRTHFSSSSSPPPAIALVANYDAFAAAPVRSTWEEKEG</sequence>
<feature type="compositionally biased region" description="Polar residues" evidence="1">
    <location>
        <begin position="132"/>
        <end position="142"/>
    </location>
</feature>
<name>A0A2C6KY53_9APIC</name>
<evidence type="ECO:0000313" key="3">
    <source>
        <dbReference type="Proteomes" id="UP000221165"/>
    </source>
</evidence>
<evidence type="ECO:0000313" key="2">
    <source>
        <dbReference type="EMBL" id="PHJ21549.1"/>
    </source>
</evidence>
<feature type="region of interest" description="Disordered" evidence="1">
    <location>
        <begin position="402"/>
        <end position="433"/>
    </location>
</feature>
<feature type="region of interest" description="Disordered" evidence="1">
    <location>
        <begin position="132"/>
        <end position="172"/>
    </location>
</feature>
<dbReference type="EMBL" id="MIGC01002164">
    <property type="protein sequence ID" value="PHJ21549.1"/>
    <property type="molecule type" value="Genomic_DNA"/>
</dbReference>
<dbReference type="InterPro" id="IPR001611">
    <property type="entry name" value="Leu-rich_rpt"/>
</dbReference>
<dbReference type="GeneID" id="94428003"/>
<evidence type="ECO:0000256" key="1">
    <source>
        <dbReference type="SAM" id="MobiDB-lite"/>
    </source>
</evidence>
<dbReference type="VEuPathDB" id="ToxoDB:CSUI_004604"/>
<protein>
    <submittedName>
        <fullName evidence="2">Uncharacterized protein</fullName>
    </submittedName>
</protein>
<feature type="compositionally biased region" description="Basic and acidic residues" evidence="1">
    <location>
        <begin position="237"/>
        <end position="267"/>
    </location>
</feature>
<accession>A0A2C6KY53</accession>
<dbReference type="RefSeq" id="XP_067923231.1">
    <property type="nucleotide sequence ID" value="XM_068064792.1"/>
</dbReference>
<dbReference type="AlphaFoldDB" id="A0A2C6KY53"/>
<gene>
    <name evidence="2" type="ORF">CSUI_004604</name>
</gene>
<dbReference type="Proteomes" id="UP000221165">
    <property type="component" value="Unassembled WGS sequence"/>
</dbReference>
<organism evidence="2 3">
    <name type="scientific">Cystoisospora suis</name>
    <dbReference type="NCBI Taxonomy" id="483139"/>
    <lineage>
        <taxon>Eukaryota</taxon>
        <taxon>Sar</taxon>
        <taxon>Alveolata</taxon>
        <taxon>Apicomplexa</taxon>
        <taxon>Conoidasida</taxon>
        <taxon>Coccidia</taxon>
        <taxon>Eucoccidiorida</taxon>
        <taxon>Eimeriorina</taxon>
        <taxon>Sarcocystidae</taxon>
        <taxon>Cystoisospora</taxon>
    </lineage>
</organism>
<proteinExistence type="predicted"/>
<reference evidence="2 3" key="1">
    <citation type="journal article" date="2017" name="Int. J. Parasitol.">
        <title>The genome of the protozoan parasite Cystoisospora suis and a reverse vaccinology approach to identify vaccine candidates.</title>
        <authorList>
            <person name="Palmieri N."/>
            <person name="Shrestha A."/>
            <person name="Ruttkowski B."/>
            <person name="Beck T."/>
            <person name="Vogl C."/>
            <person name="Tomley F."/>
            <person name="Blake D.P."/>
            <person name="Joachim A."/>
        </authorList>
    </citation>
    <scope>NUCLEOTIDE SEQUENCE [LARGE SCALE GENOMIC DNA]</scope>
    <source>
        <strain evidence="2 3">Wien I</strain>
    </source>
</reference>
<feature type="region of interest" description="Disordered" evidence="1">
    <location>
        <begin position="227"/>
        <end position="270"/>
    </location>
</feature>
<keyword evidence="3" id="KW-1185">Reference proteome</keyword>
<comment type="caution">
    <text evidence="2">The sequence shown here is derived from an EMBL/GenBank/DDBJ whole genome shotgun (WGS) entry which is preliminary data.</text>
</comment>
<feature type="compositionally biased region" description="Basic and acidic residues" evidence="1">
    <location>
        <begin position="143"/>
        <end position="172"/>
    </location>
</feature>